<accession>A0A7R9J0D6</accession>
<sequence>MYGLGNRFYHTFVPKQNKYNIMNQITFFVTTCIELLPKLYFLNELCPEEDTNKILLPPELRLKAGADKFSCHLHYAEGLTNTEIKLEDELNSFFSKIIIWILENMTNIKVPMKPL</sequence>
<reference evidence="1" key="1">
    <citation type="submission" date="2020-11" db="EMBL/GenBank/DDBJ databases">
        <authorList>
            <person name="Tran Van P."/>
        </authorList>
    </citation>
    <scope>NUCLEOTIDE SEQUENCE</scope>
</reference>
<gene>
    <name evidence="1" type="ORF">TCMB3V08_LOCUS2788</name>
</gene>
<organism evidence="1">
    <name type="scientific">Timema californicum</name>
    <name type="common">California timema</name>
    <name type="synonym">Walking stick</name>
    <dbReference type="NCBI Taxonomy" id="61474"/>
    <lineage>
        <taxon>Eukaryota</taxon>
        <taxon>Metazoa</taxon>
        <taxon>Ecdysozoa</taxon>
        <taxon>Arthropoda</taxon>
        <taxon>Hexapoda</taxon>
        <taxon>Insecta</taxon>
        <taxon>Pterygota</taxon>
        <taxon>Neoptera</taxon>
        <taxon>Polyneoptera</taxon>
        <taxon>Phasmatodea</taxon>
        <taxon>Timematodea</taxon>
        <taxon>Timematoidea</taxon>
        <taxon>Timematidae</taxon>
        <taxon>Timema</taxon>
    </lineage>
</organism>
<name>A0A7R9J0D6_TIMCA</name>
<proteinExistence type="predicted"/>
<evidence type="ECO:0000313" key="1">
    <source>
        <dbReference type="EMBL" id="CAD7570073.1"/>
    </source>
</evidence>
<dbReference type="AlphaFoldDB" id="A0A7R9J0D6"/>
<protein>
    <submittedName>
        <fullName evidence="1">(California timema) hypothetical protein</fullName>
    </submittedName>
</protein>
<dbReference type="EMBL" id="OE179901">
    <property type="protein sequence ID" value="CAD7570073.1"/>
    <property type="molecule type" value="Genomic_DNA"/>
</dbReference>